<comment type="caution">
    <text evidence="3">The sequence shown here is derived from an EMBL/GenBank/DDBJ whole genome shotgun (WGS) entry which is preliminary data.</text>
</comment>
<evidence type="ECO:0000313" key="4">
    <source>
        <dbReference type="Proteomes" id="UP000225740"/>
    </source>
</evidence>
<dbReference type="InterPro" id="IPR027383">
    <property type="entry name" value="Znf_put"/>
</dbReference>
<keyword evidence="4" id="KW-1185">Reference proteome</keyword>
<keyword evidence="1" id="KW-0812">Transmembrane</keyword>
<organism evidence="3 4">
    <name type="scientific">Rhodopirellula bahusiensis</name>
    <dbReference type="NCBI Taxonomy" id="2014065"/>
    <lineage>
        <taxon>Bacteria</taxon>
        <taxon>Pseudomonadati</taxon>
        <taxon>Planctomycetota</taxon>
        <taxon>Planctomycetia</taxon>
        <taxon>Pirellulales</taxon>
        <taxon>Pirellulaceae</taxon>
        <taxon>Rhodopirellula</taxon>
    </lineage>
</organism>
<dbReference type="InterPro" id="IPR041916">
    <property type="entry name" value="Anti_sigma_zinc_sf"/>
</dbReference>
<evidence type="ECO:0000259" key="2">
    <source>
        <dbReference type="Pfam" id="PF13490"/>
    </source>
</evidence>
<dbReference type="GeneID" id="90608722"/>
<dbReference type="EMBL" id="NIZW01000008">
    <property type="protein sequence ID" value="PHQ34992.1"/>
    <property type="molecule type" value="Genomic_DNA"/>
</dbReference>
<dbReference type="Pfam" id="PF13490">
    <property type="entry name" value="zf-HC2"/>
    <property type="match status" value="1"/>
</dbReference>
<dbReference type="RefSeq" id="WP_008670166.1">
    <property type="nucleotide sequence ID" value="NZ_NIZW01000008.1"/>
</dbReference>
<accession>A0A2G1W7H8</accession>
<evidence type="ECO:0000256" key="1">
    <source>
        <dbReference type="SAM" id="Phobius"/>
    </source>
</evidence>
<dbReference type="OrthoDB" id="9782842at2"/>
<keyword evidence="1" id="KW-1133">Transmembrane helix</keyword>
<evidence type="ECO:0000313" key="3">
    <source>
        <dbReference type="EMBL" id="PHQ34992.1"/>
    </source>
</evidence>
<name>A0A2G1W7H8_9BACT</name>
<gene>
    <name evidence="3" type="ORF">CEE69_11180</name>
</gene>
<feature type="transmembrane region" description="Helical" evidence="1">
    <location>
        <begin position="94"/>
        <end position="111"/>
    </location>
</feature>
<dbReference type="Proteomes" id="UP000225740">
    <property type="component" value="Unassembled WGS sequence"/>
</dbReference>
<keyword evidence="1" id="KW-0472">Membrane</keyword>
<dbReference type="AlphaFoldDB" id="A0A2G1W7H8"/>
<dbReference type="Gene3D" id="1.10.10.1320">
    <property type="entry name" value="Anti-sigma factor, zinc-finger domain"/>
    <property type="match status" value="1"/>
</dbReference>
<feature type="domain" description="Putative zinc-finger" evidence="2">
    <location>
        <begin position="3"/>
        <end position="37"/>
    </location>
</feature>
<reference evidence="3 4" key="1">
    <citation type="submission" date="2017-06" db="EMBL/GenBank/DDBJ databases">
        <title>Description of Rhodopirellula bahusiensis sp. nov.</title>
        <authorList>
            <person name="Kizina J."/>
            <person name="Harder J."/>
        </authorList>
    </citation>
    <scope>NUCLEOTIDE SEQUENCE [LARGE SCALE GENOMIC DNA]</scope>
    <source>
        <strain evidence="3 4">SWK21</strain>
    </source>
</reference>
<protein>
    <recommendedName>
        <fullName evidence="2">Putative zinc-finger domain-containing protein</fullName>
    </recommendedName>
</protein>
<proteinExistence type="predicted"/>
<sequence>MKCQEAAAQLSAYFDDELASEVADRVRQHVESCQTCQTKLQSFAGIRKLSTQYREPAAEAPSWETFAARMNRAQPTVQLAPDHTPSGRRRLRDVAIIVAALAASVVILLSVRQPEPSDEHAVAQQHSHSHAGAMAGMPSTPIDFQDVVLGFSQDSNLAVNSFASKYDGTEVSIDDAEQDLGFRPQAKKSLPTGVQLVSTRLLTLPECNCAEGECLCGPDGCNCVACVCQRPDGSTYMLVEKCKSQKVSFGDLPVQLVRRGDKTLQVAKSKDGIAVSWEGSHARTTAIGLRDASELDVLLAAN</sequence>